<dbReference type="InterPro" id="IPR017946">
    <property type="entry name" value="PLC-like_Pdiesterase_TIM-brl"/>
</dbReference>
<dbReference type="RefSeq" id="WP_021097974.1">
    <property type="nucleotide sequence ID" value="NZ_KE557321.1"/>
</dbReference>
<name>S9S3W6_9RHOB</name>
<accession>S9S3W6</accession>
<reference evidence="2 3" key="1">
    <citation type="journal article" date="2013" name="Stand. Genomic Sci.">
        <title>Genome sequence of the reddish-pigmented Rubellimicrobium thermophilum type strain (DSM 16684(T)), a member of the Roseobacter clade.</title>
        <authorList>
            <person name="Fiebig A."/>
            <person name="Riedel T."/>
            <person name="Gronow S."/>
            <person name="Petersen J."/>
            <person name="Klenk H.P."/>
            <person name="Goker M."/>
        </authorList>
    </citation>
    <scope>NUCLEOTIDE SEQUENCE [LARGE SCALE GENOMIC DNA]</scope>
    <source>
        <strain evidence="2 3">DSM 16684</strain>
    </source>
</reference>
<organism evidence="2 3">
    <name type="scientific">Rubellimicrobium thermophilum DSM 16684</name>
    <dbReference type="NCBI Taxonomy" id="1123069"/>
    <lineage>
        <taxon>Bacteria</taxon>
        <taxon>Pseudomonadati</taxon>
        <taxon>Pseudomonadota</taxon>
        <taxon>Alphaproteobacteria</taxon>
        <taxon>Rhodobacterales</taxon>
        <taxon>Roseobacteraceae</taxon>
        <taxon>Rubellimicrobium</taxon>
    </lineage>
</organism>
<dbReference type="Pfam" id="PF03009">
    <property type="entry name" value="GDPD"/>
    <property type="match status" value="1"/>
</dbReference>
<evidence type="ECO:0000259" key="1">
    <source>
        <dbReference type="PROSITE" id="PS51704"/>
    </source>
</evidence>
<dbReference type="Gene3D" id="3.20.20.190">
    <property type="entry name" value="Phosphatidylinositol (PI) phosphodiesterase"/>
    <property type="match status" value="1"/>
</dbReference>
<dbReference type="PROSITE" id="PS51704">
    <property type="entry name" value="GP_PDE"/>
    <property type="match status" value="1"/>
</dbReference>
<dbReference type="STRING" id="1123069.ruthe_01887"/>
<dbReference type="HOGENOM" id="CLU_030006_10_0_5"/>
<gene>
    <name evidence="2" type="ORF">ruthe_01887</name>
</gene>
<evidence type="ECO:0000313" key="2">
    <source>
        <dbReference type="EMBL" id="EPX84890.1"/>
    </source>
</evidence>
<dbReference type="OrthoDB" id="384721at2"/>
<proteinExistence type="predicted"/>
<feature type="domain" description="GP-PDE" evidence="1">
    <location>
        <begin position="14"/>
        <end position="254"/>
    </location>
</feature>
<comment type="caution">
    <text evidence="2">The sequence shown here is derived from an EMBL/GenBank/DDBJ whole genome shotgun (WGS) entry which is preliminary data.</text>
</comment>
<dbReference type="InterPro" id="IPR030395">
    <property type="entry name" value="GP_PDE_dom"/>
</dbReference>
<dbReference type="GO" id="GO:0008081">
    <property type="term" value="F:phosphoric diester hydrolase activity"/>
    <property type="evidence" value="ECO:0007669"/>
    <property type="project" value="InterPro"/>
</dbReference>
<dbReference type="PANTHER" id="PTHR46211">
    <property type="entry name" value="GLYCEROPHOSPHORYL DIESTER PHOSPHODIESTERASE"/>
    <property type="match status" value="1"/>
</dbReference>
<dbReference type="PATRIC" id="fig|1123069.3.peg.1855"/>
<dbReference type="SUPFAM" id="SSF51695">
    <property type="entry name" value="PLC-like phosphodiesterases"/>
    <property type="match status" value="1"/>
</dbReference>
<dbReference type="PANTHER" id="PTHR46211:SF1">
    <property type="entry name" value="GLYCEROPHOSPHODIESTER PHOSPHODIESTERASE, CYTOPLASMIC"/>
    <property type="match status" value="1"/>
</dbReference>
<dbReference type="Proteomes" id="UP000015346">
    <property type="component" value="Unassembled WGS sequence"/>
</dbReference>
<sequence length="254" mass="27441">MRAPVVPLPPAFLARPIAHRALWGPGRPENSLSAVRAAVEAGYGIEIDVQPSADGAAVVFHDEDLSRLTEAQGSVAARTAADLAALPLRGGTGEGIPSLSAVLAAVAGRVPLLIEIKDQTGRMDETDGLLEDAVARALHGYDGPVAVMSFNPHAVARMAELLPHVPRGLTTSRYDPRDWAPLDPAICDRLRDIPDHDRTGSSFVSHEARDLLRPRLRELRRQGTAILTWTIRSPLQERLARLIADNVTFEGYRA</sequence>
<protein>
    <submittedName>
        <fullName evidence="2">Glycerophosphoryl diester phosphodiesterase</fullName>
    </submittedName>
</protein>
<dbReference type="EMBL" id="AOLV01000019">
    <property type="protein sequence ID" value="EPX84890.1"/>
    <property type="molecule type" value="Genomic_DNA"/>
</dbReference>
<evidence type="ECO:0000313" key="3">
    <source>
        <dbReference type="Proteomes" id="UP000015346"/>
    </source>
</evidence>
<dbReference type="GO" id="GO:0006629">
    <property type="term" value="P:lipid metabolic process"/>
    <property type="evidence" value="ECO:0007669"/>
    <property type="project" value="InterPro"/>
</dbReference>
<keyword evidence="3" id="KW-1185">Reference proteome</keyword>
<dbReference type="AlphaFoldDB" id="S9S3W6"/>